<dbReference type="InterPro" id="IPR003593">
    <property type="entry name" value="AAA+_ATPase"/>
</dbReference>
<gene>
    <name evidence="5" type="ORF">HNQ94_002627</name>
</gene>
<evidence type="ECO:0000313" key="6">
    <source>
        <dbReference type="Proteomes" id="UP000581688"/>
    </source>
</evidence>
<dbReference type="InterPro" id="IPR003439">
    <property type="entry name" value="ABC_transporter-like_ATP-bd"/>
</dbReference>
<dbReference type="PANTHER" id="PTHR42939">
    <property type="entry name" value="ABC TRANSPORTER ATP-BINDING PROTEIN ALBC-RELATED"/>
    <property type="match status" value="1"/>
</dbReference>
<dbReference type="PROSITE" id="PS50893">
    <property type="entry name" value="ABC_TRANSPORTER_2"/>
    <property type="match status" value="1"/>
</dbReference>
<evidence type="ECO:0000259" key="4">
    <source>
        <dbReference type="PROSITE" id="PS50893"/>
    </source>
</evidence>
<proteinExistence type="predicted"/>
<evidence type="ECO:0000313" key="5">
    <source>
        <dbReference type="EMBL" id="MBB6454176.1"/>
    </source>
</evidence>
<dbReference type="InterPro" id="IPR051782">
    <property type="entry name" value="ABC_Transporter_VariousFunc"/>
</dbReference>
<dbReference type="InterPro" id="IPR027417">
    <property type="entry name" value="P-loop_NTPase"/>
</dbReference>
<dbReference type="SUPFAM" id="SSF52540">
    <property type="entry name" value="P-loop containing nucleoside triphosphate hydrolases"/>
    <property type="match status" value="1"/>
</dbReference>
<dbReference type="PANTHER" id="PTHR42939:SF1">
    <property type="entry name" value="ABC TRANSPORTER ATP-BINDING PROTEIN ALBC-RELATED"/>
    <property type="match status" value="1"/>
</dbReference>
<organism evidence="5 6">
    <name type="scientific">Salirhabdus euzebyi</name>
    <dbReference type="NCBI Taxonomy" id="394506"/>
    <lineage>
        <taxon>Bacteria</taxon>
        <taxon>Bacillati</taxon>
        <taxon>Bacillota</taxon>
        <taxon>Bacilli</taxon>
        <taxon>Bacillales</taxon>
        <taxon>Bacillaceae</taxon>
        <taxon>Salirhabdus</taxon>
    </lineage>
</organism>
<protein>
    <submittedName>
        <fullName evidence="5">ABC-2 type transport system ATP-binding protein</fullName>
    </submittedName>
</protein>
<evidence type="ECO:0000256" key="1">
    <source>
        <dbReference type="ARBA" id="ARBA00022448"/>
    </source>
</evidence>
<dbReference type="Gene3D" id="3.40.50.300">
    <property type="entry name" value="P-loop containing nucleotide triphosphate hydrolases"/>
    <property type="match status" value="1"/>
</dbReference>
<dbReference type="CDD" id="cd03230">
    <property type="entry name" value="ABC_DR_subfamily_A"/>
    <property type="match status" value="1"/>
</dbReference>
<keyword evidence="1" id="KW-0813">Transport</keyword>
<dbReference type="Pfam" id="PF00005">
    <property type="entry name" value="ABC_tran"/>
    <property type="match status" value="1"/>
</dbReference>
<dbReference type="Proteomes" id="UP000581688">
    <property type="component" value="Unassembled WGS sequence"/>
</dbReference>
<keyword evidence="3 5" id="KW-0067">ATP-binding</keyword>
<evidence type="ECO:0000256" key="3">
    <source>
        <dbReference type="ARBA" id="ARBA00022840"/>
    </source>
</evidence>
<dbReference type="GO" id="GO:0016887">
    <property type="term" value="F:ATP hydrolysis activity"/>
    <property type="evidence" value="ECO:0007669"/>
    <property type="project" value="InterPro"/>
</dbReference>
<evidence type="ECO:0000256" key="2">
    <source>
        <dbReference type="ARBA" id="ARBA00022741"/>
    </source>
</evidence>
<comment type="caution">
    <text evidence="5">The sequence shown here is derived from an EMBL/GenBank/DDBJ whole genome shotgun (WGS) entry which is preliminary data.</text>
</comment>
<dbReference type="GO" id="GO:0005524">
    <property type="term" value="F:ATP binding"/>
    <property type="evidence" value="ECO:0007669"/>
    <property type="project" value="UniProtKB-KW"/>
</dbReference>
<dbReference type="SMART" id="SM00382">
    <property type="entry name" value="AAA"/>
    <property type="match status" value="1"/>
</dbReference>
<sequence length="232" mass="26219">MTNCLEVNNLGLSIRNEVILNNISFQVPSGKITALVGHNGAGKSTTMKAIMGWQEKSEGEIKIKGISQDDDFLQFKTLFSYIPEEPLLMSELTVEQHFQLYGSSYLVSEQELKEKITYYTEAFDIRDKRNEFPELLSKGMRQKVQTICALIPDVPLLLIDEPFMGLDIYAAQFLMEELAKKKENGTSILITTHQLEKVTDLCDEFVLLSNGQIAESGQITGFNGLKRRKIDE</sequence>
<keyword evidence="6" id="KW-1185">Reference proteome</keyword>
<reference evidence="5 6" key="1">
    <citation type="submission" date="2020-08" db="EMBL/GenBank/DDBJ databases">
        <title>Genomic Encyclopedia of Type Strains, Phase IV (KMG-IV): sequencing the most valuable type-strain genomes for metagenomic binning, comparative biology and taxonomic classification.</title>
        <authorList>
            <person name="Goeker M."/>
        </authorList>
    </citation>
    <scope>NUCLEOTIDE SEQUENCE [LARGE SCALE GENOMIC DNA]</scope>
    <source>
        <strain evidence="5 6">DSM 19612</strain>
    </source>
</reference>
<dbReference type="RefSeq" id="WP_174496733.1">
    <property type="nucleotide sequence ID" value="NZ_CADDWK010000009.1"/>
</dbReference>
<accession>A0A841Q6Z3</accession>
<dbReference type="AlphaFoldDB" id="A0A841Q6Z3"/>
<feature type="domain" description="ABC transporter" evidence="4">
    <location>
        <begin position="5"/>
        <end position="232"/>
    </location>
</feature>
<dbReference type="EMBL" id="JACHGH010000007">
    <property type="protein sequence ID" value="MBB6454176.1"/>
    <property type="molecule type" value="Genomic_DNA"/>
</dbReference>
<keyword evidence="2" id="KW-0547">Nucleotide-binding</keyword>
<name>A0A841Q6Z3_9BACI</name>